<dbReference type="InterPro" id="IPR036736">
    <property type="entry name" value="ACP-like_sf"/>
</dbReference>
<gene>
    <name evidence="4" type="ORF">VZ94_03955</name>
</gene>
<dbReference type="Gene3D" id="1.10.1200.10">
    <property type="entry name" value="ACP-like"/>
    <property type="match status" value="1"/>
</dbReference>
<reference evidence="5" key="1">
    <citation type="submission" date="2015-03" db="EMBL/GenBank/DDBJ databases">
        <title>Draft genome sequence of a novel methanotroph (Sn10-6) isolated from flooded ricefield rhizosphere in India.</title>
        <authorList>
            <person name="Pandit P.S."/>
            <person name="Pore S.D."/>
            <person name="Arora P."/>
            <person name="Kapse N.G."/>
            <person name="Dhakephalkar P.K."/>
            <person name="Rahalkar M.C."/>
        </authorList>
    </citation>
    <scope>NUCLEOTIDE SEQUENCE [LARGE SCALE GENOMIC DNA]</scope>
    <source>
        <strain evidence="5">Sn10-6</strain>
    </source>
</reference>
<sequence>MASYDDNSLDAVMQQLIDAELIQAARATLAADALLKPKPNPASHCSLGACEQSQAPLSPSHKDVVNAENAWSGFSATGSEHLTEFTASVVEIAATVLKIPLERIDPYENMARYGVDSILVTEIIKRIAELLDRPIAPTIFFEAKHLHELAEILYQRFQASVLKRYTTTPSQTEPVVTHQAPTEPDPLDQEVQSWLDRFQAISSTGQTISVTPAIHTEVNSSLSYPTDSSLHDNETPAHLAPPTHAETLYPPIAIIAMSGSFCPKPDISRVRAAFTER</sequence>
<dbReference type="Proteomes" id="UP000033684">
    <property type="component" value="Unassembled WGS sequence"/>
</dbReference>
<dbReference type="OrthoDB" id="9780765at2"/>
<dbReference type="Pfam" id="PF00550">
    <property type="entry name" value="PP-binding"/>
    <property type="match status" value="1"/>
</dbReference>
<dbReference type="RefSeq" id="WP_045778247.1">
    <property type="nucleotide sequence ID" value="NZ_LAJX01000029.1"/>
</dbReference>
<evidence type="ECO:0000256" key="1">
    <source>
        <dbReference type="ARBA" id="ARBA00022450"/>
    </source>
</evidence>
<evidence type="ECO:0000313" key="5">
    <source>
        <dbReference type="Proteomes" id="UP000033684"/>
    </source>
</evidence>
<proteinExistence type="predicted"/>
<comment type="caution">
    <text evidence="4">The sequence shown here is derived from an EMBL/GenBank/DDBJ whole genome shotgun (WGS) entry which is preliminary data.</text>
</comment>
<protein>
    <recommendedName>
        <fullName evidence="3">Carrier domain-containing protein</fullName>
    </recommendedName>
</protein>
<keyword evidence="1" id="KW-0596">Phosphopantetheine</keyword>
<evidence type="ECO:0000313" key="4">
    <source>
        <dbReference type="EMBL" id="KJV07529.1"/>
    </source>
</evidence>
<dbReference type="GO" id="GO:0031177">
    <property type="term" value="F:phosphopantetheine binding"/>
    <property type="evidence" value="ECO:0007669"/>
    <property type="project" value="InterPro"/>
</dbReference>
<name>A0A0F3IPK0_9GAMM</name>
<keyword evidence="2" id="KW-0597">Phosphoprotein</keyword>
<reference evidence="4 5" key="2">
    <citation type="journal article" date="2016" name="Microb. Ecol.">
        <title>Genome Characteristics of a Novel Type I Methanotroph (Sn10-6) Isolated from a Flooded Indian Rice Field.</title>
        <authorList>
            <person name="Rahalkar M.C."/>
            <person name="Pandit P.S."/>
            <person name="Dhakephalkar P.K."/>
            <person name="Pore S."/>
            <person name="Arora P."/>
            <person name="Kapse N."/>
        </authorList>
    </citation>
    <scope>NUCLEOTIDE SEQUENCE [LARGE SCALE GENOMIC DNA]</scope>
    <source>
        <strain evidence="4 5">Sn10-6</strain>
    </source>
</reference>
<dbReference type="PROSITE" id="PS00012">
    <property type="entry name" value="PHOSPHOPANTETHEINE"/>
    <property type="match status" value="1"/>
</dbReference>
<dbReference type="EMBL" id="LAJX01000029">
    <property type="protein sequence ID" value="KJV07529.1"/>
    <property type="molecule type" value="Genomic_DNA"/>
</dbReference>
<organism evidence="4 5">
    <name type="scientific">Methylocucumis oryzae</name>
    <dbReference type="NCBI Taxonomy" id="1632867"/>
    <lineage>
        <taxon>Bacteria</taxon>
        <taxon>Pseudomonadati</taxon>
        <taxon>Pseudomonadota</taxon>
        <taxon>Gammaproteobacteria</taxon>
        <taxon>Methylococcales</taxon>
        <taxon>Methylococcaceae</taxon>
        <taxon>Methylocucumis</taxon>
    </lineage>
</organism>
<dbReference type="SUPFAM" id="SSF47336">
    <property type="entry name" value="ACP-like"/>
    <property type="match status" value="1"/>
</dbReference>
<accession>A0A0F3IPK0</accession>
<dbReference type="InterPro" id="IPR009081">
    <property type="entry name" value="PP-bd_ACP"/>
</dbReference>
<dbReference type="PROSITE" id="PS50075">
    <property type="entry name" value="CARRIER"/>
    <property type="match status" value="1"/>
</dbReference>
<feature type="domain" description="Carrier" evidence="3">
    <location>
        <begin position="80"/>
        <end position="157"/>
    </location>
</feature>
<dbReference type="AlphaFoldDB" id="A0A0F3IPK0"/>
<evidence type="ECO:0000259" key="3">
    <source>
        <dbReference type="PROSITE" id="PS50075"/>
    </source>
</evidence>
<dbReference type="InterPro" id="IPR020806">
    <property type="entry name" value="PKS_PP-bd"/>
</dbReference>
<dbReference type="InterPro" id="IPR006162">
    <property type="entry name" value="Ppantetheine_attach_site"/>
</dbReference>
<dbReference type="SMART" id="SM00823">
    <property type="entry name" value="PKS_PP"/>
    <property type="match status" value="1"/>
</dbReference>
<evidence type="ECO:0000256" key="2">
    <source>
        <dbReference type="ARBA" id="ARBA00022553"/>
    </source>
</evidence>
<keyword evidence="5" id="KW-1185">Reference proteome</keyword>